<keyword evidence="12" id="KW-0511">Multifunctional enzyme</keyword>
<dbReference type="InterPro" id="IPR023346">
    <property type="entry name" value="Lysozyme-like_dom_sf"/>
</dbReference>
<name>A0ABW5QBT2_9BACI</name>
<proteinExistence type="predicted"/>
<keyword evidence="7" id="KW-0378">Hydrolase</keyword>
<dbReference type="PANTHER" id="PTHR32282:SF32">
    <property type="entry name" value="PENICILLIN-BINDING PROTEIN 2A"/>
    <property type="match status" value="1"/>
</dbReference>
<dbReference type="Pfam" id="PF00905">
    <property type="entry name" value="Transpeptidase"/>
    <property type="match status" value="1"/>
</dbReference>
<dbReference type="Pfam" id="PF00912">
    <property type="entry name" value="Transgly"/>
    <property type="match status" value="1"/>
</dbReference>
<evidence type="ECO:0000256" key="10">
    <source>
        <dbReference type="ARBA" id="ARBA00022989"/>
    </source>
</evidence>
<keyword evidence="5 19" id="KW-0808">Transferase</keyword>
<dbReference type="SUPFAM" id="SSF53955">
    <property type="entry name" value="Lysozyme-like"/>
    <property type="match status" value="1"/>
</dbReference>
<dbReference type="InterPro" id="IPR001460">
    <property type="entry name" value="PCN-bd_Tpept"/>
</dbReference>
<keyword evidence="2" id="KW-0121">Carboxypeptidase</keyword>
<keyword evidence="1" id="KW-1003">Cell membrane</keyword>
<protein>
    <submittedName>
        <fullName evidence="19">Transglycosylase domain-containing protein</fullName>
        <ecNumber evidence="19">2.4.-.-</ecNumber>
    </submittedName>
</protein>
<feature type="domain" description="Glycosyl transferase family 51" evidence="18">
    <location>
        <begin position="64"/>
        <end position="237"/>
    </location>
</feature>
<comment type="catalytic activity">
    <reaction evidence="14">
        <text>Preferential cleavage: (Ac)2-L-Lys-D-Ala-|-D-Ala. Also transpeptidation of peptidyl-alanyl moieties that are N-acyl substituents of D-alanine.</text>
        <dbReference type="EC" id="3.4.16.4"/>
    </reaction>
</comment>
<keyword evidence="3" id="KW-0645">Protease</keyword>
<evidence type="ECO:0000259" key="18">
    <source>
        <dbReference type="Pfam" id="PF00912"/>
    </source>
</evidence>
<evidence type="ECO:0000256" key="4">
    <source>
        <dbReference type="ARBA" id="ARBA00022676"/>
    </source>
</evidence>
<gene>
    <name evidence="19" type="ORF">ACFSW4_11215</name>
</gene>
<keyword evidence="10 16" id="KW-1133">Transmembrane helix</keyword>
<keyword evidence="8" id="KW-0133">Cell shape</keyword>
<dbReference type="EC" id="2.4.-.-" evidence="19"/>
<dbReference type="InterPro" id="IPR012338">
    <property type="entry name" value="Beta-lactam/transpept-like"/>
</dbReference>
<evidence type="ECO:0000256" key="5">
    <source>
        <dbReference type="ARBA" id="ARBA00022679"/>
    </source>
</evidence>
<feature type="domain" description="Penicillin-binding protein transpeptidase" evidence="17">
    <location>
        <begin position="330"/>
        <end position="600"/>
    </location>
</feature>
<evidence type="ECO:0000256" key="13">
    <source>
        <dbReference type="ARBA" id="ARBA00023316"/>
    </source>
</evidence>
<reference evidence="20" key="1">
    <citation type="journal article" date="2019" name="Int. J. Syst. Evol. Microbiol.">
        <title>The Global Catalogue of Microorganisms (GCM) 10K type strain sequencing project: providing services to taxonomists for standard genome sequencing and annotation.</title>
        <authorList>
            <consortium name="The Broad Institute Genomics Platform"/>
            <consortium name="The Broad Institute Genome Sequencing Center for Infectious Disease"/>
            <person name="Wu L."/>
            <person name="Ma J."/>
        </authorList>
    </citation>
    <scope>NUCLEOTIDE SEQUENCE [LARGE SCALE GENOMIC DNA]</scope>
    <source>
        <strain evidence="20">TISTR 1571</strain>
    </source>
</reference>
<evidence type="ECO:0000256" key="14">
    <source>
        <dbReference type="ARBA" id="ARBA00034000"/>
    </source>
</evidence>
<evidence type="ECO:0000313" key="20">
    <source>
        <dbReference type="Proteomes" id="UP001597452"/>
    </source>
</evidence>
<keyword evidence="4 19" id="KW-0328">Glycosyltransferase</keyword>
<dbReference type="PANTHER" id="PTHR32282">
    <property type="entry name" value="BINDING PROTEIN TRANSPEPTIDASE, PUTATIVE-RELATED"/>
    <property type="match status" value="1"/>
</dbReference>
<sequence>MKWIKLKPFNDKFPRLKWFVYSIIALFVLTVMGYAFILLGGRFVVDEKNFVLSESTVLLTEDGEEIIKLYDENRTYVPIGDIPEHVQEAFIAIEDHRFYDHAGVDFFAVARAVSRDLITWSKAEGASTITQQLVKNVELTNEKSWMRKTKEVMGAIYLERVKTKDEILEYYLNEIYFGHGLYGIEAASQYFFSKSVDELTLSESAMLAAMPKAPNRFSPIKNKEITLERRNLVLERMYNLDMITAEKLNQTTGKTLGLEIGKQEENQWLNSYIDLVVEEIEQGYHLSKNEIYTGGYDITVGLDKHAQQIAYQELQKEEYFKGSKDNTQAAVVMLDQQTGVIRAALGGRQYNRGDLNRVKVKRQPGSTIKPLVVYGPALEESYYSPYTLLNDEVKNYDGYEPHNHDEVYEGKITLYDALRKSKNTTAVSVLNEIGVETGKSYLENIGYQMKDEGLSIALGGLEKGLTPLQMAAAYRTFYDEGFYIDPHAVLNIKDRHGDELEAKREEPKRLFSKQTSWYLTRMLEAVVSNGTASGSQYPKSLAGKTGSTQHPYVESGYKDSWFVGFNPKYTIATWIGYDQSNEQHYLTSGSALATQLSSTILTKLDSVHDFPTEFNVPDGVEDLQKPVRLPQINDFEAEFSFGLFDGLFVELTWTASEDERIEYHIYKIVNGKHEHVGTVKGKGRYIDNQVDYIRNPTYYVVPVNPLNDYSGQRSNESRAF</sequence>
<dbReference type="InterPro" id="IPR001264">
    <property type="entry name" value="Glyco_trans_51"/>
</dbReference>
<dbReference type="SUPFAM" id="SSF56601">
    <property type="entry name" value="beta-lactamase/transpeptidase-like"/>
    <property type="match status" value="1"/>
</dbReference>
<evidence type="ECO:0000256" key="15">
    <source>
        <dbReference type="ARBA" id="ARBA00049902"/>
    </source>
</evidence>
<keyword evidence="20" id="KW-1185">Reference proteome</keyword>
<evidence type="ECO:0000313" key="19">
    <source>
        <dbReference type="EMBL" id="MFD2639439.1"/>
    </source>
</evidence>
<organism evidence="19 20">
    <name type="scientific">Piscibacillus salipiscarius</name>
    <dbReference type="NCBI Taxonomy" id="299480"/>
    <lineage>
        <taxon>Bacteria</taxon>
        <taxon>Bacillati</taxon>
        <taxon>Bacillota</taxon>
        <taxon>Bacilli</taxon>
        <taxon>Bacillales</taxon>
        <taxon>Bacillaceae</taxon>
        <taxon>Piscibacillus</taxon>
    </lineage>
</organism>
<accession>A0ABW5QBT2</accession>
<dbReference type="NCBIfam" id="TIGR02074">
    <property type="entry name" value="PBP_1a_fam"/>
    <property type="match status" value="1"/>
</dbReference>
<dbReference type="RefSeq" id="WP_377329340.1">
    <property type="nucleotide sequence ID" value="NZ_JBHUMZ010000024.1"/>
</dbReference>
<evidence type="ECO:0000256" key="11">
    <source>
        <dbReference type="ARBA" id="ARBA00023136"/>
    </source>
</evidence>
<dbReference type="InterPro" id="IPR036950">
    <property type="entry name" value="PBP_transglycosylase"/>
</dbReference>
<dbReference type="Gene3D" id="3.40.710.10">
    <property type="entry name" value="DD-peptidase/beta-lactamase superfamily"/>
    <property type="match status" value="1"/>
</dbReference>
<evidence type="ECO:0000256" key="3">
    <source>
        <dbReference type="ARBA" id="ARBA00022670"/>
    </source>
</evidence>
<evidence type="ECO:0000256" key="9">
    <source>
        <dbReference type="ARBA" id="ARBA00022984"/>
    </source>
</evidence>
<keyword evidence="6 16" id="KW-0812">Transmembrane</keyword>
<comment type="caution">
    <text evidence="19">The sequence shown here is derived from an EMBL/GenBank/DDBJ whole genome shotgun (WGS) entry which is preliminary data.</text>
</comment>
<evidence type="ECO:0000256" key="8">
    <source>
        <dbReference type="ARBA" id="ARBA00022960"/>
    </source>
</evidence>
<evidence type="ECO:0000256" key="2">
    <source>
        <dbReference type="ARBA" id="ARBA00022645"/>
    </source>
</evidence>
<evidence type="ECO:0000256" key="7">
    <source>
        <dbReference type="ARBA" id="ARBA00022801"/>
    </source>
</evidence>
<dbReference type="InterPro" id="IPR050396">
    <property type="entry name" value="Glycosyltr_51/Transpeptidase"/>
</dbReference>
<evidence type="ECO:0000256" key="16">
    <source>
        <dbReference type="SAM" id="Phobius"/>
    </source>
</evidence>
<keyword evidence="9" id="KW-0573">Peptidoglycan synthesis</keyword>
<evidence type="ECO:0000259" key="17">
    <source>
        <dbReference type="Pfam" id="PF00905"/>
    </source>
</evidence>
<keyword evidence="11 16" id="KW-0472">Membrane</keyword>
<comment type="catalytic activity">
    <reaction evidence="15">
        <text>[GlcNAc-(1-&gt;4)-Mur2Ac(oyl-L-Ala-gamma-D-Glu-L-Lys-D-Ala-D-Ala)](n)-di-trans,octa-cis-undecaprenyl diphosphate + beta-D-GlcNAc-(1-&gt;4)-Mur2Ac(oyl-L-Ala-gamma-D-Glu-L-Lys-D-Ala-D-Ala)-di-trans,octa-cis-undecaprenyl diphosphate = [GlcNAc-(1-&gt;4)-Mur2Ac(oyl-L-Ala-gamma-D-Glu-L-Lys-D-Ala-D-Ala)](n+1)-di-trans,octa-cis-undecaprenyl diphosphate + di-trans,octa-cis-undecaprenyl diphosphate + H(+)</text>
        <dbReference type="Rhea" id="RHEA:23708"/>
        <dbReference type="Rhea" id="RHEA-COMP:9602"/>
        <dbReference type="Rhea" id="RHEA-COMP:9603"/>
        <dbReference type="ChEBI" id="CHEBI:15378"/>
        <dbReference type="ChEBI" id="CHEBI:58405"/>
        <dbReference type="ChEBI" id="CHEBI:60033"/>
        <dbReference type="ChEBI" id="CHEBI:78435"/>
        <dbReference type="EC" id="2.4.99.28"/>
    </reaction>
</comment>
<evidence type="ECO:0000256" key="1">
    <source>
        <dbReference type="ARBA" id="ARBA00022475"/>
    </source>
</evidence>
<dbReference type="EMBL" id="JBHUMZ010000024">
    <property type="protein sequence ID" value="MFD2639439.1"/>
    <property type="molecule type" value="Genomic_DNA"/>
</dbReference>
<keyword evidence="13" id="KW-0961">Cell wall biogenesis/degradation</keyword>
<evidence type="ECO:0000256" key="6">
    <source>
        <dbReference type="ARBA" id="ARBA00022692"/>
    </source>
</evidence>
<dbReference type="Proteomes" id="UP001597452">
    <property type="component" value="Unassembled WGS sequence"/>
</dbReference>
<dbReference type="Gene3D" id="1.10.3810.10">
    <property type="entry name" value="Biosynthetic peptidoglycan transglycosylase-like"/>
    <property type="match status" value="1"/>
</dbReference>
<evidence type="ECO:0000256" key="12">
    <source>
        <dbReference type="ARBA" id="ARBA00023268"/>
    </source>
</evidence>
<feature type="transmembrane region" description="Helical" evidence="16">
    <location>
        <begin position="20"/>
        <end position="45"/>
    </location>
</feature>
<dbReference type="GO" id="GO:0016757">
    <property type="term" value="F:glycosyltransferase activity"/>
    <property type="evidence" value="ECO:0007669"/>
    <property type="project" value="UniProtKB-KW"/>
</dbReference>